<keyword evidence="4" id="KW-1185">Reference proteome</keyword>
<gene>
    <name evidence="3" type="ORF">B0T20DRAFT_490525</name>
</gene>
<evidence type="ECO:0000313" key="4">
    <source>
        <dbReference type="Proteomes" id="UP001281003"/>
    </source>
</evidence>
<protein>
    <submittedName>
        <fullName evidence="3">Uncharacterized protein</fullName>
    </submittedName>
</protein>
<reference evidence="3" key="2">
    <citation type="submission" date="2023-07" db="EMBL/GenBank/DDBJ databases">
        <authorList>
            <consortium name="Lawrence Berkeley National Laboratory"/>
            <person name="Haridas S."/>
            <person name="Hensen N."/>
            <person name="Bonometti L."/>
            <person name="Westerberg I."/>
            <person name="Brannstrom I.O."/>
            <person name="Guillou S."/>
            <person name="Cros-Aarteil S."/>
            <person name="Calhoun S."/>
            <person name="Kuo A."/>
            <person name="Mondo S."/>
            <person name="Pangilinan J."/>
            <person name="Riley R."/>
            <person name="LaButti K."/>
            <person name="Andreopoulos B."/>
            <person name="Lipzen A."/>
            <person name="Chen C."/>
            <person name="Yanf M."/>
            <person name="Daum C."/>
            <person name="Ng V."/>
            <person name="Clum A."/>
            <person name="Steindorff A."/>
            <person name="Ohm R."/>
            <person name="Martin F."/>
            <person name="Silar P."/>
            <person name="Natvig D."/>
            <person name="Lalanne C."/>
            <person name="Gautier V."/>
            <person name="Ament-velasquez S.L."/>
            <person name="Kruys A."/>
            <person name="Hutchinson M.I."/>
            <person name="Powell A.J."/>
            <person name="Barry K."/>
            <person name="Miller A.N."/>
            <person name="Grigoriev I.V."/>
            <person name="Debuchy R."/>
            <person name="Gladieux P."/>
            <person name="Thoren M.H."/>
            <person name="Johannesson H."/>
        </authorList>
    </citation>
    <scope>NUCLEOTIDE SEQUENCE</scope>
    <source>
        <strain evidence="3">FGSC 1904</strain>
    </source>
</reference>
<feature type="region of interest" description="Disordered" evidence="2">
    <location>
        <begin position="97"/>
        <end position="189"/>
    </location>
</feature>
<feature type="compositionally biased region" description="Basic and acidic residues" evidence="2">
    <location>
        <begin position="157"/>
        <end position="171"/>
    </location>
</feature>
<dbReference type="Proteomes" id="UP001281003">
    <property type="component" value="Unassembled WGS sequence"/>
</dbReference>
<reference evidence="3" key="1">
    <citation type="journal article" date="2023" name="Mol. Phylogenet. Evol.">
        <title>Genome-scale phylogeny and comparative genomics of the fungal order Sordariales.</title>
        <authorList>
            <person name="Hensen N."/>
            <person name="Bonometti L."/>
            <person name="Westerberg I."/>
            <person name="Brannstrom I.O."/>
            <person name="Guillou S."/>
            <person name="Cros-Aarteil S."/>
            <person name="Calhoun S."/>
            <person name="Haridas S."/>
            <person name="Kuo A."/>
            <person name="Mondo S."/>
            <person name="Pangilinan J."/>
            <person name="Riley R."/>
            <person name="LaButti K."/>
            <person name="Andreopoulos B."/>
            <person name="Lipzen A."/>
            <person name="Chen C."/>
            <person name="Yan M."/>
            <person name="Daum C."/>
            <person name="Ng V."/>
            <person name="Clum A."/>
            <person name="Steindorff A."/>
            <person name="Ohm R.A."/>
            <person name="Martin F."/>
            <person name="Silar P."/>
            <person name="Natvig D.O."/>
            <person name="Lalanne C."/>
            <person name="Gautier V."/>
            <person name="Ament-Velasquez S.L."/>
            <person name="Kruys A."/>
            <person name="Hutchinson M.I."/>
            <person name="Powell A.J."/>
            <person name="Barry K."/>
            <person name="Miller A.N."/>
            <person name="Grigoriev I.V."/>
            <person name="Debuchy R."/>
            <person name="Gladieux P."/>
            <person name="Hiltunen Thoren M."/>
            <person name="Johannesson H."/>
        </authorList>
    </citation>
    <scope>NUCLEOTIDE SEQUENCE</scope>
    <source>
        <strain evidence="3">FGSC 1904</strain>
    </source>
</reference>
<evidence type="ECO:0000256" key="1">
    <source>
        <dbReference type="SAM" id="Coils"/>
    </source>
</evidence>
<comment type="caution">
    <text evidence="3">The sequence shown here is derived from an EMBL/GenBank/DDBJ whole genome shotgun (WGS) entry which is preliminary data.</text>
</comment>
<evidence type="ECO:0000256" key="2">
    <source>
        <dbReference type="SAM" id="MobiDB-lite"/>
    </source>
</evidence>
<name>A0AAE0NVK2_SORBR</name>
<evidence type="ECO:0000313" key="3">
    <source>
        <dbReference type="EMBL" id="KAK3388532.1"/>
    </source>
</evidence>
<accession>A0AAE0NVK2</accession>
<dbReference type="AlphaFoldDB" id="A0AAE0NVK2"/>
<dbReference type="EMBL" id="JAUTDP010000015">
    <property type="protein sequence ID" value="KAK3388532.1"/>
    <property type="molecule type" value="Genomic_DNA"/>
</dbReference>
<organism evidence="3 4">
    <name type="scientific">Sordaria brevicollis</name>
    <dbReference type="NCBI Taxonomy" id="83679"/>
    <lineage>
        <taxon>Eukaryota</taxon>
        <taxon>Fungi</taxon>
        <taxon>Dikarya</taxon>
        <taxon>Ascomycota</taxon>
        <taxon>Pezizomycotina</taxon>
        <taxon>Sordariomycetes</taxon>
        <taxon>Sordariomycetidae</taxon>
        <taxon>Sordariales</taxon>
        <taxon>Sordariaceae</taxon>
        <taxon>Sordaria</taxon>
    </lineage>
</organism>
<feature type="coiled-coil region" evidence="1">
    <location>
        <begin position="348"/>
        <end position="382"/>
    </location>
</feature>
<sequence>MAPLRSFARNSKTSADPTAMPPKPAGVTKLLPRIVTRAALRAAERELDRATAKIADRAAAEMVDRAAARVAVKKTTTVTTATTRPATRAFTRQATALKNEVKSEVKSEGPAEPVPAPDHGSKLAPLNPPQPSQAIGADPSRASGTTRPPGRRVRFKSRAEKLAEMKKKESESAESAPAPAPAPVPKTSSSIIADLNREAARTMRAYQASPVSVIHNLRFRPIRRGGMFKPAAGRLAAIKKEESAEPAAPAPDASTSKLANVTWQPAPAPAQATAPPTPSASKGIIIFSPLQPSPIQPSPFPPHSTEAELKSLITLGRQHVEPELRDRIVEEKNRKHILAKQKTAYARYQTYLKTLTDLEDELRELKEENRLDEEMVREQAEMFRTMTMRWARMFEEYAGQLGVTVWDLERLGNAW</sequence>
<proteinExistence type="predicted"/>
<feature type="compositionally biased region" description="Basic and acidic residues" evidence="2">
    <location>
        <begin position="99"/>
        <end position="109"/>
    </location>
</feature>
<feature type="region of interest" description="Disordered" evidence="2">
    <location>
        <begin position="1"/>
        <end position="27"/>
    </location>
</feature>
<keyword evidence="1" id="KW-0175">Coiled coil</keyword>